<keyword evidence="11" id="KW-0479">Metal-binding</keyword>
<comment type="subcellular location">
    <subcellularLocation>
        <location evidence="2">Membrane</location>
        <topology evidence="2">Multi-pass membrane protein</topology>
    </subcellularLocation>
</comment>
<dbReference type="Proteomes" id="UP000672097">
    <property type="component" value="Unassembled WGS sequence"/>
</dbReference>
<evidence type="ECO:0000256" key="10">
    <source>
        <dbReference type="ARBA" id="ARBA00023136"/>
    </source>
</evidence>
<evidence type="ECO:0000256" key="3">
    <source>
        <dbReference type="ARBA" id="ARBA00007931"/>
    </source>
</evidence>
<feature type="transmembrane region" description="Helical" evidence="11">
    <location>
        <begin position="385"/>
        <end position="407"/>
    </location>
</feature>
<evidence type="ECO:0000256" key="2">
    <source>
        <dbReference type="ARBA" id="ARBA00004141"/>
    </source>
</evidence>
<evidence type="ECO:0000256" key="5">
    <source>
        <dbReference type="ARBA" id="ARBA00022692"/>
    </source>
</evidence>
<evidence type="ECO:0000256" key="8">
    <source>
        <dbReference type="ARBA" id="ARBA00022989"/>
    </source>
</evidence>
<keyword evidence="7 11" id="KW-0862">Zinc</keyword>
<dbReference type="CDD" id="cd06163">
    <property type="entry name" value="S2P-M50_PDZ_RseP-like"/>
    <property type="match status" value="1"/>
</dbReference>
<keyword evidence="4" id="KW-0645">Protease</keyword>
<name>A0ABS5DUR9_9BURK</name>
<dbReference type="Gene3D" id="2.30.42.10">
    <property type="match status" value="2"/>
</dbReference>
<keyword evidence="10 11" id="KW-0472">Membrane</keyword>
<dbReference type="SUPFAM" id="SSF50156">
    <property type="entry name" value="PDZ domain-like"/>
    <property type="match status" value="2"/>
</dbReference>
<dbReference type="PANTHER" id="PTHR42837">
    <property type="entry name" value="REGULATOR OF SIGMA-E PROTEASE RSEP"/>
    <property type="match status" value="1"/>
</dbReference>
<accession>A0ABS5DUR9</accession>
<comment type="caution">
    <text evidence="13">The sequence shown here is derived from an EMBL/GenBank/DDBJ whole genome shotgun (WGS) entry which is preliminary data.</text>
</comment>
<gene>
    <name evidence="13" type="primary">rseP</name>
    <name evidence="13" type="ORF">KAK11_06095</name>
</gene>
<feature type="domain" description="Peptidase M50" evidence="12">
    <location>
        <begin position="12"/>
        <end position="443"/>
    </location>
</feature>
<keyword evidence="5 11" id="KW-0812">Transmembrane</keyword>
<dbReference type="InterPro" id="IPR004387">
    <property type="entry name" value="Pept_M50_Zn"/>
</dbReference>
<evidence type="ECO:0000256" key="6">
    <source>
        <dbReference type="ARBA" id="ARBA00022801"/>
    </source>
</evidence>
<evidence type="ECO:0000256" key="11">
    <source>
        <dbReference type="RuleBase" id="RU362031"/>
    </source>
</evidence>
<evidence type="ECO:0000256" key="4">
    <source>
        <dbReference type="ARBA" id="ARBA00022670"/>
    </source>
</evidence>
<evidence type="ECO:0000256" key="7">
    <source>
        <dbReference type="ARBA" id="ARBA00022833"/>
    </source>
</evidence>
<protein>
    <recommendedName>
        <fullName evidence="11">Zinc metalloprotease</fullName>
        <ecNumber evidence="11">3.4.24.-</ecNumber>
    </recommendedName>
</protein>
<dbReference type="InterPro" id="IPR036034">
    <property type="entry name" value="PDZ_sf"/>
</dbReference>
<dbReference type="GO" id="GO:0008237">
    <property type="term" value="F:metallopeptidase activity"/>
    <property type="evidence" value="ECO:0007669"/>
    <property type="project" value="UniProtKB-KW"/>
</dbReference>
<dbReference type="Pfam" id="PF02163">
    <property type="entry name" value="Peptidase_M50"/>
    <property type="match status" value="1"/>
</dbReference>
<comment type="cofactor">
    <cofactor evidence="1 11">
        <name>Zn(2+)</name>
        <dbReference type="ChEBI" id="CHEBI:29105"/>
    </cofactor>
</comment>
<dbReference type="EMBL" id="JAGQDG010000002">
    <property type="protein sequence ID" value="MBQ0934893.1"/>
    <property type="molecule type" value="Genomic_DNA"/>
</dbReference>
<evidence type="ECO:0000256" key="1">
    <source>
        <dbReference type="ARBA" id="ARBA00001947"/>
    </source>
</evidence>
<dbReference type="InterPro" id="IPR008915">
    <property type="entry name" value="Peptidase_M50"/>
</dbReference>
<keyword evidence="14" id="KW-1185">Reference proteome</keyword>
<feature type="transmembrane region" description="Helical" evidence="11">
    <location>
        <begin position="432"/>
        <end position="454"/>
    </location>
</feature>
<sequence length="460" mass="50147">MLNNFFFSTFGFIITLGLLVIVHEWGHYQVARWCGVRVLRFSVGFGSVLWRRQRHPGATEFTLSALPLGGYVRFLDSREGVVLPSERAFTFDAKPLRQRAAIVAAGPLLNLLLAVLLFTLVAWTGKKEPEAVLATPPAASLAAQAGLRAGDRVLATRSTEASEWRDVISFADLFQSLDQAAGQGQSLHLLVGKEEGRKRQEVLLELSHLGEGAQLDLKTITRIGLRGGYAEPVMGEVKAGGAASAAGLQKGDRVLLVDEQVVLDAAWLRDRIRAHVDAPAPMHWTIERAGQRMTLQVSPKVSTEGEARFGRVEAFIGSPPPMIEVSYGLIEGLERGVTRTIEMSTFSLKMLWRMLTGEASLKNLSGPLSIAEGAGQSVQRGLSDYLEFLALVSLSLGVLNLLPLPMLDGGHLMYYLFEGLTGRPVSDVWLKWLQRGGALALLLMMTIALSNDLVRLFGLP</sequence>
<evidence type="ECO:0000259" key="12">
    <source>
        <dbReference type="Pfam" id="PF02163"/>
    </source>
</evidence>
<feature type="transmembrane region" description="Helical" evidence="11">
    <location>
        <begin position="100"/>
        <end position="123"/>
    </location>
</feature>
<keyword evidence="6 11" id="KW-0378">Hydrolase</keyword>
<evidence type="ECO:0000256" key="9">
    <source>
        <dbReference type="ARBA" id="ARBA00023049"/>
    </source>
</evidence>
<keyword evidence="8 11" id="KW-1133">Transmembrane helix</keyword>
<dbReference type="EC" id="3.4.24.-" evidence="11"/>
<organism evidence="13 14">
    <name type="scientific">Ideonella paludis</name>
    <dbReference type="NCBI Taxonomy" id="1233411"/>
    <lineage>
        <taxon>Bacteria</taxon>
        <taxon>Pseudomonadati</taxon>
        <taxon>Pseudomonadota</taxon>
        <taxon>Betaproteobacteria</taxon>
        <taxon>Burkholderiales</taxon>
        <taxon>Sphaerotilaceae</taxon>
        <taxon>Ideonella</taxon>
    </lineage>
</organism>
<feature type="transmembrane region" description="Helical" evidence="11">
    <location>
        <begin position="6"/>
        <end position="23"/>
    </location>
</feature>
<reference evidence="13 14" key="1">
    <citation type="submission" date="2021-04" db="EMBL/GenBank/DDBJ databases">
        <title>The genome sequence of type strain Ideonella paludis KCTC 32238.</title>
        <authorList>
            <person name="Liu Y."/>
        </authorList>
    </citation>
    <scope>NUCLEOTIDE SEQUENCE [LARGE SCALE GENOMIC DNA]</scope>
    <source>
        <strain evidence="13 14">KCTC 32238</strain>
    </source>
</reference>
<dbReference type="NCBIfam" id="TIGR00054">
    <property type="entry name" value="RIP metalloprotease RseP"/>
    <property type="match status" value="1"/>
</dbReference>
<comment type="similarity">
    <text evidence="3 11">Belongs to the peptidase M50B family.</text>
</comment>
<keyword evidence="9 11" id="KW-0482">Metalloprotease</keyword>
<proteinExistence type="inferred from homology"/>
<dbReference type="RefSeq" id="WP_210807284.1">
    <property type="nucleotide sequence ID" value="NZ_JAGQDG010000002.1"/>
</dbReference>
<dbReference type="PANTHER" id="PTHR42837:SF2">
    <property type="entry name" value="MEMBRANE METALLOPROTEASE ARASP2, CHLOROPLASTIC-RELATED"/>
    <property type="match status" value="1"/>
</dbReference>
<evidence type="ECO:0000313" key="13">
    <source>
        <dbReference type="EMBL" id="MBQ0934893.1"/>
    </source>
</evidence>
<evidence type="ECO:0000313" key="14">
    <source>
        <dbReference type="Proteomes" id="UP000672097"/>
    </source>
</evidence>